<proteinExistence type="predicted"/>
<keyword evidence="3" id="KW-1185">Reference proteome</keyword>
<organism evidence="2 3">
    <name type="scientific">Novimethylophilus kurashikiensis</name>
    <dbReference type="NCBI Taxonomy" id="1825523"/>
    <lineage>
        <taxon>Bacteria</taxon>
        <taxon>Pseudomonadati</taxon>
        <taxon>Pseudomonadota</taxon>
        <taxon>Betaproteobacteria</taxon>
        <taxon>Nitrosomonadales</taxon>
        <taxon>Methylophilaceae</taxon>
        <taxon>Novimethylophilus</taxon>
    </lineage>
</organism>
<gene>
    <name evidence="2" type="ORF">NMK_2437</name>
</gene>
<sequence>MSHALWCLSCLGLIAAIMMLGYIEYSLKSRLKYFVFCGAIPVMCYFVLVLGHSMPLLKGVA</sequence>
<evidence type="ECO:0000256" key="1">
    <source>
        <dbReference type="SAM" id="Phobius"/>
    </source>
</evidence>
<dbReference type="AlphaFoldDB" id="A0A2R5F9E6"/>
<name>A0A2R5F9E6_9PROT</name>
<dbReference type="EMBL" id="BDOQ01000010">
    <property type="protein sequence ID" value="GBG14836.1"/>
    <property type="molecule type" value="Genomic_DNA"/>
</dbReference>
<evidence type="ECO:0000313" key="2">
    <source>
        <dbReference type="EMBL" id="GBG14836.1"/>
    </source>
</evidence>
<dbReference type="Proteomes" id="UP000245081">
    <property type="component" value="Unassembled WGS sequence"/>
</dbReference>
<keyword evidence="1" id="KW-0472">Membrane</keyword>
<dbReference type="RefSeq" id="WP_109016020.1">
    <property type="nucleotide sequence ID" value="NZ_BDOQ01000010.1"/>
</dbReference>
<feature type="transmembrane region" description="Helical" evidence="1">
    <location>
        <begin position="31"/>
        <end position="51"/>
    </location>
</feature>
<evidence type="ECO:0000313" key="3">
    <source>
        <dbReference type="Proteomes" id="UP000245081"/>
    </source>
</evidence>
<protein>
    <recommendedName>
        <fullName evidence="4">DUF2182 domain-containing protein</fullName>
    </recommendedName>
</protein>
<comment type="caution">
    <text evidence="2">The sequence shown here is derived from an EMBL/GenBank/DDBJ whole genome shotgun (WGS) entry which is preliminary data.</text>
</comment>
<evidence type="ECO:0008006" key="4">
    <source>
        <dbReference type="Google" id="ProtNLM"/>
    </source>
</evidence>
<reference evidence="2 3" key="1">
    <citation type="journal article" date="2018" name="Environ. Microbiol.">
        <title>Isolation and genomic characterization of Novimethylophilus kurashikiensis gen. nov. sp. nov., a new lanthanide-dependent methylotrophic species of Methylophilaceae.</title>
        <authorList>
            <person name="Lv H."/>
            <person name="Sahin N."/>
            <person name="Tani A."/>
        </authorList>
    </citation>
    <scope>NUCLEOTIDE SEQUENCE [LARGE SCALE GENOMIC DNA]</scope>
    <source>
        <strain evidence="2 3">La2-4</strain>
    </source>
</reference>
<accession>A0A2R5F9E6</accession>
<keyword evidence="1" id="KW-1133">Transmembrane helix</keyword>
<keyword evidence="1" id="KW-0812">Transmembrane</keyword>
<feature type="transmembrane region" description="Helical" evidence="1">
    <location>
        <begin position="5"/>
        <end position="25"/>
    </location>
</feature>